<name>A0A645IAY6_9ZZZZ</name>
<evidence type="ECO:0000313" key="1">
    <source>
        <dbReference type="EMBL" id="MPN44583.1"/>
    </source>
</evidence>
<evidence type="ECO:0008006" key="2">
    <source>
        <dbReference type="Google" id="ProtNLM"/>
    </source>
</evidence>
<protein>
    <recommendedName>
        <fullName evidence="2">DUF2508 domain-containing protein</fullName>
    </recommendedName>
</protein>
<sequence>MMVEEARREMHIAATVFRQAETPLAVDYALHAMDAAERRYVHLLYEAKKQSLSASMTDCTYLALANLSRDPYGRI</sequence>
<comment type="caution">
    <text evidence="1">The sequence shown here is derived from an EMBL/GenBank/DDBJ whole genome shotgun (WGS) entry which is preliminary data.</text>
</comment>
<reference evidence="1" key="1">
    <citation type="submission" date="2019-08" db="EMBL/GenBank/DDBJ databases">
        <authorList>
            <person name="Kucharzyk K."/>
            <person name="Murdoch R.W."/>
            <person name="Higgins S."/>
            <person name="Loffler F."/>
        </authorList>
    </citation>
    <scope>NUCLEOTIDE SEQUENCE</scope>
</reference>
<dbReference type="AlphaFoldDB" id="A0A645IAY6"/>
<accession>A0A645IAY6</accession>
<gene>
    <name evidence="1" type="ORF">SDC9_192148</name>
</gene>
<proteinExistence type="predicted"/>
<dbReference type="EMBL" id="VSSQ01103813">
    <property type="protein sequence ID" value="MPN44583.1"/>
    <property type="molecule type" value="Genomic_DNA"/>
</dbReference>
<organism evidence="1">
    <name type="scientific">bioreactor metagenome</name>
    <dbReference type="NCBI Taxonomy" id="1076179"/>
    <lineage>
        <taxon>unclassified sequences</taxon>
        <taxon>metagenomes</taxon>
        <taxon>ecological metagenomes</taxon>
    </lineage>
</organism>